<evidence type="ECO:0000256" key="1">
    <source>
        <dbReference type="SAM" id="Phobius"/>
    </source>
</evidence>
<keyword evidence="1" id="KW-0472">Membrane</keyword>
<sequence>MFQSKSLIYLCILIGAGLGWWYAYNMSLGKIVFVPGRMVLHESEARHFQIVYYSGAVLGAIVGGWKQQTSFCLALAGMTVGLIVFSIFGPLETTIESHRFQLTSYHLVMHRTIQNTIGMLLGALLFLFWPEIGGFLNRISGTLPSDDTNTTSLSRKMTDQ</sequence>
<protein>
    <submittedName>
        <fullName evidence="2">Uncharacterized protein</fullName>
    </submittedName>
</protein>
<feature type="transmembrane region" description="Helical" evidence="1">
    <location>
        <begin position="47"/>
        <end position="65"/>
    </location>
</feature>
<dbReference type="Proteomes" id="UP000318313">
    <property type="component" value="Chromosome"/>
</dbReference>
<dbReference type="OrthoDB" id="270039at2"/>
<name>A0A518I7G3_9PLAN</name>
<dbReference type="RefSeq" id="WP_145306486.1">
    <property type="nucleotide sequence ID" value="NZ_CP037452.1"/>
</dbReference>
<feature type="transmembrane region" description="Helical" evidence="1">
    <location>
        <begin position="7"/>
        <end position="24"/>
    </location>
</feature>
<keyword evidence="1" id="KW-1133">Transmembrane helix</keyword>
<dbReference type="EMBL" id="CP037452">
    <property type="protein sequence ID" value="QDV49047.1"/>
    <property type="molecule type" value="Genomic_DNA"/>
</dbReference>
<keyword evidence="1" id="KW-0812">Transmembrane</keyword>
<evidence type="ECO:0000313" key="3">
    <source>
        <dbReference type="Proteomes" id="UP000318313"/>
    </source>
</evidence>
<reference evidence="2 3" key="1">
    <citation type="submission" date="2019-03" db="EMBL/GenBank/DDBJ databases">
        <title>Deep-cultivation of Planctomycetes and their phenomic and genomic characterization uncovers novel biology.</title>
        <authorList>
            <person name="Wiegand S."/>
            <person name="Jogler M."/>
            <person name="Boedeker C."/>
            <person name="Pinto D."/>
            <person name="Vollmers J."/>
            <person name="Rivas-Marin E."/>
            <person name="Kohn T."/>
            <person name="Peeters S.H."/>
            <person name="Heuer A."/>
            <person name="Rast P."/>
            <person name="Oberbeckmann S."/>
            <person name="Bunk B."/>
            <person name="Jeske O."/>
            <person name="Meyerdierks A."/>
            <person name="Storesund J.E."/>
            <person name="Kallscheuer N."/>
            <person name="Luecker S."/>
            <person name="Lage O.M."/>
            <person name="Pohl T."/>
            <person name="Merkel B.J."/>
            <person name="Hornburger P."/>
            <person name="Mueller R.-W."/>
            <person name="Bruemmer F."/>
            <person name="Labrenz M."/>
            <person name="Spormann A.M."/>
            <person name="Op den Camp H."/>
            <person name="Overmann J."/>
            <person name="Amann R."/>
            <person name="Jetten M.S.M."/>
            <person name="Mascher T."/>
            <person name="Medema M.H."/>
            <person name="Devos D.P."/>
            <person name="Kaster A.-K."/>
            <person name="Ovreas L."/>
            <person name="Rohde M."/>
            <person name="Galperin M.Y."/>
            <person name="Jogler C."/>
        </authorList>
    </citation>
    <scope>NUCLEOTIDE SEQUENCE [LARGE SCALE GENOMIC DNA]</scope>
    <source>
        <strain evidence="2 3">Enr17</strain>
    </source>
</reference>
<dbReference type="KEGG" id="gfm:Enr17x_10620"/>
<organism evidence="2 3">
    <name type="scientific">Gimesia fumaroli</name>
    <dbReference type="NCBI Taxonomy" id="2527976"/>
    <lineage>
        <taxon>Bacteria</taxon>
        <taxon>Pseudomonadati</taxon>
        <taxon>Planctomycetota</taxon>
        <taxon>Planctomycetia</taxon>
        <taxon>Planctomycetales</taxon>
        <taxon>Planctomycetaceae</taxon>
        <taxon>Gimesia</taxon>
    </lineage>
</organism>
<evidence type="ECO:0000313" key="2">
    <source>
        <dbReference type="EMBL" id="QDV49047.1"/>
    </source>
</evidence>
<accession>A0A518I7G3</accession>
<feature type="transmembrane region" description="Helical" evidence="1">
    <location>
        <begin position="111"/>
        <end position="129"/>
    </location>
</feature>
<keyword evidence="3" id="KW-1185">Reference proteome</keyword>
<feature type="transmembrane region" description="Helical" evidence="1">
    <location>
        <begin position="72"/>
        <end position="91"/>
    </location>
</feature>
<dbReference type="AlphaFoldDB" id="A0A518I7G3"/>
<proteinExistence type="predicted"/>
<gene>
    <name evidence="2" type="ORF">Enr17x_10620</name>
</gene>